<feature type="region of interest" description="Disordered" evidence="1">
    <location>
        <begin position="1"/>
        <end position="48"/>
    </location>
</feature>
<evidence type="ECO:0000313" key="3">
    <source>
        <dbReference type="Proteomes" id="UP000824469"/>
    </source>
</evidence>
<dbReference type="EMBL" id="JAHRHJ020000005">
    <property type="protein sequence ID" value="KAH9315066.1"/>
    <property type="molecule type" value="Genomic_DNA"/>
</dbReference>
<organism evidence="2 3">
    <name type="scientific">Taxus chinensis</name>
    <name type="common">Chinese yew</name>
    <name type="synonym">Taxus wallichiana var. chinensis</name>
    <dbReference type="NCBI Taxonomy" id="29808"/>
    <lineage>
        <taxon>Eukaryota</taxon>
        <taxon>Viridiplantae</taxon>
        <taxon>Streptophyta</taxon>
        <taxon>Embryophyta</taxon>
        <taxon>Tracheophyta</taxon>
        <taxon>Spermatophyta</taxon>
        <taxon>Pinopsida</taxon>
        <taxon>Pinidae</taxon>
        <taxon>Conifers II</taxon>
        <taxon>Cupressales</taxon>
        <taxon>Taxaceae</taxon>
        <taxon>Taxus</taxon>
    </lineage>
</organism>
<evidence type="ECO:0000256" key="1">
    <source>
        <dbReference type="SAM" id="MobiDB-lite"/>
    </source>
</evidence>
<dbReference type="Proteomes" id="UP000824469">
    <property type="component" value="Unassembled WGS sequence"/>
</dbReference>
<name>A0AA38L862_TAXCH</name>
<reference evidence="2 3" key="1">
    <citation type="journal article" date="2021" name="Nat. Plants">
        <title>The Taxus genome provides insights into paclitaxel biosynthesis.</title>
        <authorList>
            <person name="Xiong X."/>
            <person name="Gou J."/>
            <person name="Liao Q."/>
            <person name="Li Y."/>
            <person name="Zhou Q."/>
            <person name="Bi G."/>
            <person name="Li C."/>
            <person name="Du R."/>
            <person name="Wang X."/>
            <person name="Sun T."/>
            <person name="Guo L."/>
            <person name="Liang H."/>
            <person name="Lu P."/>
            <person name="Wu Y."/>
            <person name="Zhang Z."/>
            <person name="Ro D.K."/>
            <person name="Shang Y."/>
            <person name="Huang S."/>
            <person name="Yan J."/>
        </authorList>
    </citation>
    <scope>NUCLEOTIDE SEQUENCE [LARGE SCALE GENOMIC DNA]</scope>
    <source>
        <strain evidence="2">Ta-2019</strain>
    </source>
</reference>
<feature type="compositionally biased region" description="Basic and acidic residues" evidence="1">
    <location>
        <begin position="1"/>
        <end position="21"/>
    </location>
</feature>
<protein>
    <submittedName>
        <fullName evidence="2">Uncharacterized protein</fullName>
    </submittedName>
</protein>
<comment type="caution">
    <text evidence="2">The sequence shown here is derived from an EMBL/GenBank/DDBJ whole genome shotgun (WGS) entry which is preliminary data.</text>
</comment>
<proteinExistence type="predicted"/>
<accession>A0AA38L862</accession>
<dbReference type="AlphaFoldDB" id="A0AA38L862"/>
<feature type="non-terminal residue" evidence="2">
    <location>
        <position position="1"/>
    </location>
</feature>
<sequence length="66" mass="7601">VDSEKKWEQAMDEEHPSHGEPDMGFGEATQRKKSITEQVGVQIQRGRRRKENIPTKLVVKGFAHEK</sequence>
<keyword evidence="3" id="KW-1185">Reference proteome</keyword>
<evidence type="ECO:0000313" key="2">
    <source>
        <dbReference type="EMBL" id="KAH9315066.1"/>
    </source>
</evidence>
<feature type="non-terminal residue" evidence="2">
    <location>
        <position position="66"/>
    </location>
</feature>
<gene>
    <name evidence="2" type="ORF">KI387_023693</name>
</gene>